<sequence length="307" mass="32617">MNWLLLFEQILNGIQLGLLLFLLAAGLTLIFGIMDLVNLAHGSLYMMGAYFAYSFAGWTDSFVIGVLLALPATLLLGIVVEVVALRTLYDRNHLDQVLATFGLILFFNELVRIIWGPAGLDLPLPDFLNTSVEILPGIPYPTYRLAVIAVGLLVALFLYLLVARTRIGMLIRAGASNREMVGALGVDIKLLYTIVFGLGAALAGLAGMMAAPILTVEVGMGERILIDTFVVIVIGGIGSIRGAFLAALIIGLIDTVGRSILPDLLNLMLPQAAASTAAPALSSMLTYVLMALVLAIRPAGLFPPRGA</sequence>
<evidence type="ECO:0000256" key="2">
    <source>
        <dbReference type="ARBA" id="ARBA00022448"/>
    </source>
</evidence>
<gene>
    <name evidence="10" type="primary">livH_24</name>
    <name evidence="10" type="ORF">OCH7691_04415</name>
</gene>
<dbReference type="Pfam" id="PF02653">
    <property type="entry name" value="BPD_transp_2"/>
    <property type="match status" value="1"/>
</dbReference>
<dbReference type="Proteomes" id="UP000193200">
    <property type="component" value="Unassembled WGS sequence"/>
</dbReference>
<feature type="transmembrane region" description="Helical" evidence="9">
    <location>
        <begin position="274"/>
        <end position="296"/>
    </location>
</feature>
<evidence type="ECO:0000256" key="9">
    <source>
        <dbReference type="SAM" id="Phobius"/>
    </source>
</evidence>
<keyword evidence="5" id="KW-0029">Amino-acid transport</keyword>
<evidence type="ECO:0000256" key="8">
    <source>
        <dbReference type="ARBA" id="ARBA00037998"/>
    </source>
</evidence>
<feature type="transmembrane region" description="Helical" evidence="9">
    <location>
        <begin position="12"/>
        <end position="32"/>
    </location>
</feature>
<evidence type="ECO:0000256" key="1">
    <source>
        <dbReference type="ARBA" id="ARBA00004651"/>
    </source>
</evidence>
<evidence type="ECO:0000256" key="6">
    <source>
        <dbReference type="ARBA" id="ARBA00022989"/>
    </source>
</evidence>
<feature type="transmembrane region" description="Helical" evidence="9">
    <location>
        <begin position="143"/>
        <end position="162"/>
    </location>
</feature>
<dbReference type="InParanoid" id="A0A1Y5TZC0"/>
<keyword evidence="11" id="KW-1185">Reference proteome</keyword>
<organism evidence="10 11">
    <name type="scientific">Oceanibacterium hippocampi</name>
    <dbReference type="NCBI Taxonomy" id="745714"/>
    <lineage>
        <taxon>Bacteria</taxon>
        <taxon>Pseudomonadati</taxon>
        <taxon>Pseudomonadota</taxon>
        <taxon>Alphaproteobacteria</taxon>
        <taxon>Sneathiellales</taxon>
        <taxon>Sneathiellaceae</taxon>
        <taxon>Oceanibacterium</taxon>
    </lineage>
</organism>
<dbReference type="GO" id="GO:0022857">
    <property type="term" value="F:transmembrane transporter activity"/>
    <property type="evidence" value="ECO:0007669"/>
    <property type="project" value="InterPro"/>
</dbReference>
<feature type="transmembrane region" description="Helical" evidence="9">
    <location>
        <begin position="39"/>
        <end position="56"/>
    </location>
</feature>
<dbReference type="OrthoDB" id="9807115at2"/>
<dbReference type="AlphaFoldDB" id="A0A1Y5TZC0"/>
<evidence type="ECO:0000256" key="4">
    <source>
        <dbReference type="ARBA" id="ARBA00022692"/>
    </source>
</evidence>
<accession>A0A1Y5TZC0</accession>
<feature type="transmembrane region" description="Helical" evidence="9">
    <location>
        <begin position="62"/>
        <end position="85"/>
    </location>
</feature>
<reference evidence="10 11" key="1">
    <citation type="submission" date="2017-03" db="EMBL/GenBank/DDBJ databases">
        <authorList>
            <person name="Afonso C.L."/>
            <person name="Miller P.J."/>
            <person name="Scott M.A."/>
            <person name="Spackman E."/>
            <person name="Goraichik I."/>
            <person name="Dimitrov K.M."/>
            <person name="Suarez D.L."/>
            <person name="Swayne D.E."/>
        </authorList>
    </citation>
    <scope>NUCLEOTIDE SEQUENCE [LARGE SCALE GENOMIC DNA]</scope>
    <source>
        <strain evidence="10 11">CECT 7691</strain>
    </source>
</reference>
<keyword evidence="3" id="KW-1003">Cell membrane</keyword>
<keyword evidence="6 9" id="KW-1133">Transmembrane helix</keyword>
<comment type="similarity">
    <text evidence="8">Belongs to the binding-protein-dependent transport system permease family. LivHM subfamily.</text>
</comment>
<dbReference type="EMBL" id="FWFR01000007">
    <property type="protein sequence ID" value="SLN77425.1"/>
    <property type="molecule type" value="Genomic_DNA"/>
</dbReference>
<dbReference type="GO" id="GO:0005886">
    <property type="term" value="C:plasma membrane"/>
    <property type="evidence" value="ECO:0007669"/>
    <property type="project" value="UniProtKB-SubCell"/>
</dbReference>
<protein>
    <submittedName>
        <fullName evidence="10">High-affinity branched-chain amino acid transport system permease protein LivH</fullName>
    </submittedName>
</protein>
<dbReference type="InterPro" id="IPR001851">
    <property type="entry name" value="ABC_transp_permease"/>
</dbReference>
<keyword evidence="4 9" id="KW-0812">Transmembrane</keyword>
<proteinExistence type="inferred from homology"/>
<evidence type="ECO:0000256" key="5">
    <source>
        <dbReference type="ARBA" id="ARBA00022970"/>
    </source>
</evidence>
<evidence type="ECO:0000313" key="11">
    <source>
        <dbReference type="Proteomes" id="UP000193200"/>
    </source>
</evidence>
<name>A0A1Y5TZC0_9PROT</name>
<feature type="transmembrane region" description="Helical" evidence="9">
    <location>
        <begin position="228"/>
        <end position="253"/>
    </location>
</feature>
<dbReference type="PANTHER" id="PTHR11795:SF442">
    <property type="entry name" value="ABC TRANSPORTER ATP-BINDING PROTEIN"/>
    <property type="match status" value="1"/>
</dbReference>
<evidence type="ECO:0000313" key="10">
    <source>
        <dbReference type="EMBL" id="SLN77425.1"/>
    </source>
</evidence>
<dbReference type="PANTHER" id="PTHR11795">
    <property type="entry name" value="BRANCHED-CHAIN AMINO ACID TRANSPORT SYSTEM PERMEASE PROTEIN LIVH"/>
    <property type="match status" value="1"/>
</dbReference>
<dbReference type="CDD" id="cd06582">
    <property type="entry name" value="TM_PBP1_LivH_like"/>
    <property type="match status" value="1"/>
</dbReference>
<keyword evidence="2" id="KW-0813">Transport</keyword>
<comment type="subcellular location">
    <subcellularLocation>
        <location evidence="1">Cell membrane</location>
        <topology evidence="1">Multi-pass membrane protein</topology>
    </subcellularLocation>
</comment>
<dbReference type="RefSeq" id="WP_085885749.1">
    <property type="nucleotide sequence ID" value="NZ_FWFR01000007.1"/>
</dbReference>
<evidence type="ECO:0000256" key="7">
    <source>
        <dbReference type="ARBA" id="ARBA00023136"/>
    </source>
</evidence>
<feature type="transmembrane region" description="Helical" evidence="9">
    <location>
        <begin position="97"/>
        <end position="115"/>
    </location>
</feature>
<dbReference type="GO" id="GO:0006865">
    <property type="term" value="P:amino acid transport"/>
    <property type="evidence" value="ECO:0007669"/>
    <property type="project" value="UniProtKB-KW"/>
</dbReference>
<dbReference type="InterPro" id="IPR052157">
    <property type="entry name" value="BCAA_transport_permease"/>
</dbReference>
<feature type="transmembrane region" description="Helical" evidence="9">
    <location>
        <begin position="190"/>
        <end position="216"/>
    </location>
</feature>
<evidence type="ECO:0000256" key="3">
    <source>
        <dbReference type="ARBA" id="ARBA00022475"/>
    </source>
</evidence>
<keyword evidence="7 9" id="KW-0472">Membrane</keyword>